<evidence type="ECO:0000313" key="3">
    <source>
        <dbReference type="EMBL" id="USR99618.1"/>
    </source>
</evidence>
<reference evidence="3" key="2">
    <citation type="submission" date="2022-06" db="EMBL/GenBank/DDBJ databases">
        <authorList>
            <person name="Holder M.E."/>
            <person name="Ajami N.J."/>
            <person name="Petrosino J.F."/>
        </authorList>
    </citation>
    <scope>NUCLEOTIDE SEQUENCE</scope>
    <source>
        <strain evidence="3">RMA 8861</strain>
    </source>
</reference>
<gene>
    <name evidence="2" type="ORF">CP523_00580</name>
    <name evidence="3" type="ORF">NH397_08880</name>
</gene>
<dbReference type="PANTHER" id="PTHR37304:SF1">
    <property type="entry name" value="MEMBRANE PROTEIN"/>
    <property type="match status" value="1"/>
</dbReference>
<evidence type="ECO:0000313" key="5">
    <source>
        <dbReference type="Proteomes" id="UP001055437"/>
    </source>
</evidence>
<dbReference type="PANTHER" id="PTHR37304">
    <property type="entry name" value="MEMBRANE PROTEIN-RELATED"/>
    <property type="match status" value="1"/>
</dbReference>
<keyword evidence="1" id="KW-0812">Transmembrane</keyword>
<dbReference type="EMBL" id="CP023671">
    <property type="protein sequence ID" value="AYE33050.1"/>
    <property type="molecule type" value="Genomic_DNA"/>
</dbReference>
<name>A0A9N7JJ95_CLOSE</name>
<dbReference type="Proteomes" id="UP001055437">
    <property type="component" value="Chromosome"/>
</dbReference>
<evidence type="ECO:0000256" key="1">
    <source>
        <dbReference type="SAM" id="Phobius"/>
    </source>
</evidence>
<evidence type="ECO:0000313" key="2">
    <source>
        <dbReference type="EMBL" id="AYE33050.1"/>
    </source>
</evidence>
<feature type="transmembrane region" description="Helical" evidence="1">
    <location>
        <begin position="12"/>
        <end position="36"/>
    </location>
</feature>
<evidence type="ECO:0000313" key="4">
    <source>
        <dbReference type="Proteomes" id="UP000280586"/>
    </source>
</evidence>
<dbReference type="AlphaFoldDB" id="A0A9N7JJ95"/>
<organism evidence="2 4">
    <name type="scientific">Clostridium septicum</name>
    <dbReference type="NCBI Taxonomy" id="1504"/>
    <lineage>
        <taxon>Bacteria</taxon>
        <taxon>Bacillati</taxon>
        <taxon>Bacillota</taxon>
        <taxon>Clostridia</taxon>
        <taxon>Eubacteriales</taxon>
        <taxon>Clostridiaceae</taxon>
        <taxon>Clostridium</taxon>
    </lineage>
</organism>
<dbReference type="KEGG" id="csep:CP523_00580"/>
<keyword evidence="5" id="KW-1185">Reference proteome</keyword>
<dbReference type="Proteomes" id="UP000280586">
    <property type="component" value="Chromosome"/>
</dbReference>
<dbReference type="GeneID" id="303559169"/>
<dbReference type="EMBL" id="CP099799">
    <property type="protein sequence ID" value="USR99618.1"/>
    <property type="molecule type" value="Genomic_DNA"/>
</dbReference>
<proteinExistence type="predicted"/>
<protein>
    <submittedName>
        <fullName evidence="2">DUF378 domain-containing protein</fullName>
    </submittedName>
</protein>
<accession>A0A9N7JJ95</accession>
<feature type="transmembrane region" description="Helical" evidence="1">
    <location>
        <begin position="42"/>
        <end position="63"/>
    </location>
</feature>
<keyword evidence="1" id="KW-0472">Membrane</keyword>
<reference evidence="2 4" key="1">
    <citation type="submission" date="2017-09" db="EMBL/GenBank/DDBJ databases">
        <authorList>
            <person name="Thomas P."/>
            <person name="Seyboldt C."/>
        </authorList>
    </citation>
    <scope>NUCLEOTIDE SEQUENCE [LARGE SCALE GENOMIC DNA]</scope>
    <source>
        <strain evidence="2 4">DSM 7534</strain>
    </source>
</reference>
<dbReference type="RefSeq" id="WP_120140413.1">
    <property type="nucleotide sequence ID" value="NZ_CP023671.1"/>
</dbReference>
<sequence length="72" mass="7960">MCKITLLDKISFILVLISAITWGIIGIFNVNIIALLSGNSVLIQRIIYILVFAAAINLIKVVFKCKALEKLN</sequence>
<dbReference type="InterPro" id="IPR007211">
    <property type="entry name" value="DUF378"/>
</dbReference>
<dbReference type="Pfam" id="PF04070">
    <property type="entry name" value="DUF378"/>
    <property type="match status" value="1"/>
</dbReference>
<keyword evidence="1" id="KW-1133">Transmembrane helix</keyword>